<dbReference type="Gene3D" id="3.40.47.10">
    <property type="match status" value="1"/>
</dbReference>
<proteinExistence type="predicted"/>
<dbReference type="EMBL" id="JARGYC010000020">
    <property type="protein sequence ID" value="MDF0600952.1"/>
    <property type="molecule type" value="Genomic_DNA"/>
</dbReference>
<dbReference type="CDD" id="cd00829">
    <property type="entry name" value="SCP-x_thiolase"/>
    <property type="match status" value="1"/>
</dbReference>
<evidence type="ECO:0000259" key="2">
    <source>
        <dbReference type="Pfam" id="PF00108"/>
    </source>
</evidence>
<dbReference type="RefSeq" id="WP_275567094.1">
    <property type="nucleotide sequence ID" value="NZ_JARGYC010000020.1"/>
</dbReference>
<dbReference type="GO" id="GO:0003988">
    <property type="term" value="F:acetyl-CoA C-acyltransferase activity"/>
    <property type="evidence" value="ECO:0007669"/>
    <property type="project" value="UniProtKB-ARBA"/>
</dbReference>
<organism evidence="4 5">
    <name type="scientific">Psychromarinibacter sediminicola</name>
    <dbReference type="NCBI Taxonomy" id="3033385"/>
    <lineage>
        <taxon>Bacteria</taxon>
        <taxon>Pseudomonadati</taxon>
        <taxon>Pseudomonadota</taxon>
        <taxon>Alphaproteobacteria</taxon>
        <taxon>Rhodobacterales</taxon>
        <taxon>Paracoccaceae</taxon>
        <taxon>Psychromarinibacter</taxon>
    </lineage>
</organism>
<dbReference type="AlphaFoldDB" id="A0AAE3T869"/>
<feature type="domain" description="Thiolase N-terminal" evidence="2">
    <location>
        <begin position="6"/>
        <end position="213"/>
    </location>
</feature>
<evidence type="ECO:0000259" key="3">
    <source>
        <dbReference type="Pfam" id="PF22691"/>
    </source>
</evidence>
<keyword evidence="1" id="KW-0808">Transferase</keyword>
<gene>
    <name evidence="4" type="ORF">P1J78_09440</name>
</gene>
<dbReference type="PROSITE" id="PS00606">
    <property type="entry name" value="KS3_1"/>
    <property type="match status" value="1"/>
</dbReference>
<dbReference type="InterPro" id="IPR002155">
    <property type="entry name" value="Thiolase"/>
</dbReference>
<sequence>MTGAVVAGVGMVKFDRYREKTLADIAWPAVKQALLDSGVERADIQATFCGTALGGMLAGQRILKALGMTGGPIINTEDACSSSAAAFNLACQTVTSGAHDLVLVIGAEKLTRFDGGLLPLEREDGDVQQGLSMPAYYALRARRYMHETGTTPEDLAAVSVKARAHGAKNPDAQYQTPVTVQEVLASRRIADPLTLLQCCPSGDGAAAAIVCSETRARQLGLKPVWVRAALLNSGLGSAGASHDMARAVRVQESARTAYDQAGLGPEDIDVVELHDAFTVGELIYYEALGLCGFGDGPKLLHDGETSIGGRVPVNAGGGLLVRGHPIGATGVAQIVELTRQLRGTAGARQVDGARIALAHTMGGGISGMDYGACSIQILEAL</sequence>
<evidence type="ECO:0000313" key="5">
    <source>
        <dbReference type="Proteomes" id="UP001220964"/>
    </source>
</evidence>
<evidence type="ECO:0000313" key="4">
    <source>
        <dbReference type="EMBL" id="MDF0600952.1"/>
    </source>
</evidence>
<dbReference type="PANTHER" id="PTHR42870">
    <property type="entry name" value="ACETYL-COA C-ACETYLTRANSFERASE"/>
    <property type="match status" value="1"/>
</dbReference>
<dbReference type="Pfam" id="PF22691">
    <property type="entry name" value="Thiolase_C_1"/>
    <property type="match status" value="1"/>
</dbReference>
<keyword evidence="5" id="KW-1185">Reference proteome</keyword>
<accession>A0AAE3T869</accession>
<dbReference type="InterPro" id="IPR055140">
    <property type="entry name" value="Thiolase_C_2"/>
</dbReference>
<feature type="domain" description="Thiolase C-terminal" evidence="3">
    <location>
        <begin position="242"/>
        <end position="366"/>
    </location>
</feature>
<dbReference type="Pfam" id="PF00108">
    <property type="entry name" value="Thiolase_N"/>
    <property type="match status" value="1"/>
</dbReference>
<dbReference type="PIRSF" id="PIRSF000429">
    <property type="entry name" value="Ac-CoA_Ac_transf"/>
    <property type="match status" value="1"/>
</dbReference>
<evidence type="ECO:0000256" key="1">
    <source>
        <dbReference type="ARBA" id="ARBA00022679"/>
    </source>
</evidence>
<dbReference type="InterPro" id="IPR016039">
    <property type="entry name" value="Thiolase-like"/>
</dbReference>
<dbReference type="InterPro" id="IPR018201">
    <property type="entry name" value="Ketoacyl_synth_AS"/>
</dbReference>
<comment type="caution">
    <text evidence="4">The sequence shown here is derived from an EMBL/GenBank/DDBJ whole genome shotgun (WGS) entry which is preliminary data.</text>
</comment>
<dbReference type="Proteomes" id="UP001220964">
    <property type="component" value="Unassembled WGS sequence"/>
</dbReference>
<reference evidence="4" key="1">
    <citation type="submission" date="2023-03" db="EMBL/GenBank/DDBJ databases">
        <title>Multiphase analysis and comparison of six strains from genera Psychromarinibacter, Lutimaribacter, and Maritimibacter, including a novel species: Psychromarinibacter sediminicola sp. nov.</title>
        <authorList>
            <person name="Wang Y.-H."/>
            <person name="Ye M.-Q."/>
            <person name="Du Z.-J."/>
        </authorList>
    </citation>
    <scope>NUCLEOTIDE SEQUENCE</scope>
    <source>
        <strain evidence="4">C21-152</strain>
    </source>
</reference>
<dbReference type="GO" id="GO:0004315">
    <property type="term" value="F:3-oxoacyl-[acyl-carrier-protein] synthase activity"/>
    <property type="evidence" value="ECO:0007669"/>
    <property type="project" value="InterPro"/>
</dbReference>
<dbReference type="PANTHER" id="PTHR42870:SF1">
    <property type="entry name" value="NON-SPECIFIC LIPID-TRANSFER PROTEIN-LIKE 2"/>
    <property type="match status" value="1"/>
</dbReference>
<dbReference type="SUPFAM" id="SSF53901">
    <property type="entry name" value="Thiolase-like"/>
    <property type="match status" value="1"/>
</dbReference>
<dbReference type="InterPro" id="IPR020616">
    <property type="entry name" value="Thiolase_N"/>
</dbReference>
<dbReference type="GO" id="GO:0006633">
    <property type="term" value="P:fatty acid biosynthetic process"/>
    <property type="evidence" value="ECO:0007669"/>
    <property type="project" value="InterPro"/>
</dbReference>
<name>A0AAE3T869_9RHOB</name>
<protein>
    <submittedName>
        <fullName evidence="4">Thiolase family protein</fullName>
    </submittedName>
</protein>